<comment type="subcellular location">
    <subcellularLocation>
        <location evidence="1">Cell projection</location>
        <location evidence="1">Cilium</location>
    </subcellularLocation>
    <subcellularLocation>
        <location evidence="2">Cytoplasm</location>
    </subcellularLocation>
</comment>
<dbReference type="PANTHER" id="PTHR45912">
    <property type="entry name" value="CILIA- AND FLAGELLA-ASSOCIATED PROTEIN 47"/>
    <property type="match status" value="1"/>
</dbReference>
<dbReference type="Pfam" id="PF14874">
    <property type="entry name" value="PapD-like"/>
    <property type="match status" value="1"/>
</dbReference>
<dbReference type="Gene3D" id="1.10.418.10">
    <property type="entry name" value="Calponin-like domain"/>
    <property type="match status" value="1"/>
</dbReference>
<evidence type="ECO:0000256" key="3">
    <source>
        <dbReference type="ARBA" id="ARBA00022490"/>
    </source>
</evidence>
<dbReference type="Proteomes" id="UP000504639">
    <property type="component" value="Chromosome 1"/>
</dbReference>
<evidence type="ECO:0000256" key="1">
    <source>
        <dbReference type="ARBA" id="ARBA00004138"/>
    </source>
</evidence>
<dbReference type="PANTHER" id="PTHR45912:SF3">
    <property type="entry name" value="CILIA- AND FLAGELLA-ASSOCIATED PROTEIN 47"/>
    <property type="match status" value="1"/>
</dbReference>
<dbReference type="KEGG" id="aful:116495460"/>
<proteinExistence type="predicted"/>
<feature type="domain" description="Calponin-homology (CH)" evidence="7">
    <location>
        <begin position="1783"/>
        <end position="1906"/>
    </location>
</feature>
<evidence type="ECO:0000256" key="6">
    <source>
        <dbReference type="SAM" id="MobiDB-lite"/>
    </source>
</evidence>
<dbReference type="InterPro" id="IPR036872">
    <property type="entry name" value="CH_dom_sf"/>
</dbReference>
<evidence type="ECO:0000313" key="8">
    <source>
        <dbReference type="Proteomes" id="UP000504639"/>
    </source>
</evidence>
<dbReference type="InterPro" id="IPR053879">
    <property type="entry name" value="HYDIN_VesB_CFA65-like_Ig"/>
</dbReference>
<protein>
    <submittedName>
        <fullName evidence="9">Cilia- and flagella-associated protein 47</fullName>
    </submittedName>
</protein>
<dbReference type="GO" id="GO:0005929">
    <property type="term" value="C:cilium"/>
    <property type="evidence" value="ECO:0007669"/>
    <property type="project" value="UniProtKB-SubCell"/>
</dbReference>
<dbReference type="InterPro" id="IPR058952">
    <property type="entry name" value="Ig_CFAP47"/>
</dbReference>
<dbReference type="Pfam" id="PF24529">
    <property type="entry name" value="CFAP47"/>
    <property type="match status" value="1"/>
</dbReference>
<dbReference type="GO" id="GO:0005737">
    <property type="term" value="C:cytoplasm"/>
    <property type="evidence" value="ECO:0007669"/>
    <property type="project" value="UniProtKB-SubCell"/>
</dbReference>
<keyword evidence="8" id="KW-1185">Reference proteome</keyword>
<evidence type="ECO:0000256" key="4">
    <source>
        <dbReference type="ARBA" id="ARBA00023069"/>
    </source>
</evidence>
<dbReference type="InParanoid" id="A0A6J3DW55"/>
<feature type="region of interest" description="Disordered" evidence="6">
    <location>
        <begin position="1526"/>
        <end position="1552"/>
    </location>
</feature>
<accession>A0A6J3DW55</accession>
<dbReference type="RefSeq" id="XP_032053862.1">
    <property type="nucleotide sequence ID" value="XM_032197971.1"/>
</dbReference>
<reference evidence="9" key="1">
    <citation type="submission" date="2025-08" db="UniProtKB">
        <authorList>
            <consortium name="RefSeq"/>
        </authorList>
    </citation>
    <scope>IDENTIFICATION</scope>
    <source>
        <tissue evidence="9">Lung</tissue>
    </source>
</reference>
<keyword evidence="4" id="KW-0969">Cilium</keyword>
<evidence type="ECO:0000313" key="9">
    <source>
        <dbReference type="RefSeq" id="XP_032053862.1"/>
    </source>
</evidence>
<dbReference type="SUPFAM" id="SSF47576">
    <property type="entry name" value="Calponin-homology domain, CH-domain"/>
    <property type="match status" value="1"/>
</dbReference>
<evidence type="ECO:0000256" key="2">
    <source>
        <dbReference type="ARBA" id="ARBA00004496"/>
    </source>
</evidence>
<evidence type="ECO:0000256" key="5">
    <source>
        <dbReference type="ARBA" id="ARBA00023273"/>
    </source>
</evidence>
<gene>
    <name evidence="9" type="primary">CFAP47</name>
</gene>
<name>A0A6J3DW55_AYTFU</name>
<dbReference type="PROSITE" id="PS50021">
    <property type="entry name" value="CH"/>
    <property type="match status" value="1"/>
</dbReference>
<dbReference type="InterPro" id="IPR001715">
    <property type="entry name" value="CH_dom"/>
</dbReference>
<dbReference type="CTD" id="286464"/>
<dbReference type="GO" id="GO:0007288">
    <property type="term" value="P:sperm axoneme assembly"/>
    <property type="evidence" value="ECO:0007669"/>
    <property type="project" value="TreeGrafter"/>
</dbReference>
<keyword evidence="3" id="KW-0963">Cytoplasm</keyword>
<dbReference type="InterPro" id="IPR056343">
    <property type="entry name" value="CFAP47_dom"/>
</dbReference>
<dbReference type="Pfam" id="PF26579">
    <property type="entry name" value="Ig_CFAP47"/>
    <property type="match status" value="1"/>
</dbReference>
<dbReference type="GeneID" id="116495460"/>
<feature type="region of interest" description="Disordered" evidence="6">
    <location>
        <begin position="2539"/>
        <end position="2558"/>
    </location>
</feature>
<sequence>MRDIRDGVATGDQRRQWTTVVDSHRVAKINGVQTITLHHSEEEALSWAYQPQKCRIEANQEQHGPLPAQALASRQPRRPAPRPLLSDRLQAAAAAAMPGGQRDVLGVRIAPALLHFGAALPGRRYRAALSIRNLRAGSCRLRLLPPRRPQFKLIVENPEKPVAPGLQVKAVVEYCPESEEDLEDRLLLLIEEDVVDIPLLGLIPRCYLETESEINFGTVTANSKVISKEINIANHGSSSGTFEISYDGVVLLNIEPTSGVVEPDSLKVVKVAICTDVPRVIKEVIKVELEGRGCTEVWIKAVVVEQILKVLGVSSGNVLECINFGSVYFGSSKTEQICLYNKSPECMDWVAILEDNSIGGEMGTDLQRSADAVLQDLSLINKTEGVNVSTLILCFPNQGTLLPYEKSFLTLCFSPKKFKKAFGVNDLSPKQDYVLFLRFEVVGNKDGYLKACGDGTTLITMNHPHHTELALKGSGIPVMLTFNPGPVIKFMDCFSGEQTQVVCTLKNESESLPVKFSFRRTAHFNISPEKGKIKKCSTKDVIFSFSPHQIGTFKVKQIVDIIGTGLENNLQVSKTKSFHQIYLSLIGVCKSKPKNIVFKINPGITPMISNATGQFVADGTGQCTDIAPVAMLKSTQTQIHTHEINRNYKGAFIAFPNDRSASIRPSERNKKYRTIFTKTERYNYIDPQFSYTDYEQLLKEVHKEYYADFISSLRQCRLQKDATRQFYIYNNSVSIGLKPAEGLVSPKISITDLHKEELQFKMLSLDENCPLTSRRLSASASKSSVKEIWSRLSAMPSSTQEKEDCSLTLTPKQLHQILIGPSTMDFGDVCVYSTTARKLHIVNNLLVHIWIQIEIEIDELEQTSPLCKVVPPLTKTYIPVVFETKKLGMFKKSFTYTINNKHPGHVLVIANAVSVELQLSERELILNPIPGYLAETEFRATVRVYNTRNHSAEFTWKPVTTDKGTAFSIQPAKGFVEPYRDLECEVVWHPGFNSPEAGEFNLCVRKGNTIRLKCFAKLGTTKVQFIEQRIPFGHCPVGLSTCKTAILQNTGYNHAYFKVLHSNPLPGMLITPCDGVVPVGGHAELKILFTPHAKMSFDTRVEVAVRNSGVLVLRIVGFVETPEIKIDVELFDFGGVYVNSTKSIPFLLQNKGQARTRVEFDFFKYKDFKLSANDHSVVENCSSKPYLYSVDLEGKSSLQCSLSFMPKEVAAYDFTLTVNTPWDDFPLLQQCSVSATSVGPVKHTIAPRPQAVTVAVPVCRVKAVVLKSPLEFSSMKLTFTQHSSCIRYNSPDESLNSQELDLKNISRQYLTWKLNCNDAGKNIEDSIFKFSLHAGFLDPGQKISITVFFCPPCPGTYASEVSVCLDDNPSHYKITLSGIMKSPKINFDPPFLMLMPVPLDVKTERAINIIPQDYLRSSRIQVELPELELEDGDKICPFSVRFPEGQDIILSSNGTNMELNCHISFRSSKPISSLGTIFFTDEEENRFSLQVAATAENCLLTLYPYLAFHLSDQQVTLISKFDTTLESESDEQTSEESKADSPSDGRENKSELSFFPDKDKEQYIFFQKALTAVQNWFTLFGWSKGPNPISIPYSLRRDVCKAQRSSSQENVFKQNLGKDTKTVYGMLFHLSGQLLPGFTLSWSLPLDPVEQILQLHWQHSTFLDFLKSQGACLPHVMPEFLLEPGDYKRWIEVQTRLKARMTELKKGDGKNSDVFSNEHLFILEDSVFETISKRAWTDVLLQVYKVFVLPRVSLHKTTDPFNLENVLNMPRIKSEPLSSNIYSPYERIILTWLNKHYEKNRKIVWKDGQKGEVPPMRWIVNFDRDLLDGLVLAAQLAAYCPYLIATHFVRMYTNAKTPAQFLHNCLILVNAMHAVNLTIDIKATDICDPNPVMMLILCVYLYESLPHYLPKETIEFTGVLHATVVKQVRLKNPSIKTLVYNAILVGRDADDFSLPKGNTIVISSKRQTSINVEFTSRFLRPAEAVLLLISKSVGGIGGATLTFSLKSEVKHIEPADILKCKSPCYELKKIVLNVTNPFRTDGIFRVILLESTSCLTQPEQIYQARQEKQEQTFSSENNVINCKNSALPNEPNEENNCNCPDQSSLLHEFFSPMEKLFLTARSSSGLEIHFLPFNLEKCYCTVILVNELIGEFVYLVEGTGDIPLPSGLLPMDSPNVLHISSTLEGPRAAEPVLYLKCSLEQTLEENLRIPLINESRERALAIAAQQQMSNIEYERRKITETLDSSSVRVATALLGLSRVERCELLKPRKFPPELKYVDYSVQVSMRELFDVPEKLSIPVLASSRVNLKVPSIKDVSPEKIDGSDAVELPIKFIPQYAGCYRCEILLKSSRDIRVYVIKCVVNTNHAEAEIEFLTPAYQAVIQDIPINNMSSQDWKLEAVLEGQGFHGPPLINVGIGETALYPLMFKPVAECLSMGRLILRNAMAGTESVFSLKGIGKKPLAQDHIVIDCQVRQVTRKVLWVPNYTKNKLTYKVSSDLSMVGGSPSLTVEPGDTVAYTLSVSPWRRGIFQGVISFVAEDEDQQQSQHNSSPEKTDGEQALQKLSTETPQTVDRANTGGSSSNCKVWFSLKINSIPAAPERTIDVKCRALNTVGINIPIMNPTDEILQLSVVLENQSLSGQKSFTLSPKQTFFYQLKFSPAVVGTSDESVIFLSDMVGEFWYALKLTVEKPLPTSLPEIECELGKWVRLHIPLFNPTHETLEFEIANSNPSNFSTETDRKHPVIVAPHSTTEVPVQFCPSALGKGNHKASITFKCSQIIEWIFYLSGTGLPPHLMEPTSMSACIFQGSSVIISFKNPTPENVLVDVMLTDQEQSSCHLSASVLTKFTTKESAFHLLLKQTRGIQLAPKEKLDIPVLFMPDTMKMYEAAVVIHVMRQNGENWPYEDSAELSKDLKSVIVSEDGGIQGILWTYPVHGIPEAPQQKLVPAVVCCQARQRVEKRVEVLLTGAVPGATAMPATRNSALINRHKPANIQEEVQVTDGFSTTVEFLYELQYQSNEIKSQLESLVGMHLIQRERDPESGIITLIFNIVFAPNKPMRNEGTLVVHCTTGGIWKFPMLFIATEPEVDDVINIEAIGLNKESIVDFKLTSQTRYPEPFTAYFLAGSDPDFVVLPQAGELLPVGTVGTHITVGFKPRMYGKKHKATLVIQTQSMQWTYEINGLPPQTTPPTRPAKVVSTGSYIRSATVRQRNFLHENLKLTTTGVSSPIKGAPLVLRTK</sequence>
<organism evidence="8 9">
    <name type="scientific">Aythya fuligula</name>
    <name type="common">Tufted duck</name>
    <name type="synonym">Anas fuligula</name>
    <dbReference type="NCBI Taxonomy" id="219594"/>
    <lineage>
        <taxon>Eukaryota</taxon>
        <taxon>Metazoa</taxon>
        <taxon>Chordata</taxon>
        <taxon>Craniata</taxon>
        <taxon>Vertebrata</taxon>
        <taxon>Euteleostomi</taxon>
        <taxon>Archelosauria</taxon>
        <taxon>Archosauria</taxon>
        <taxon>Dinosauria</taxon>
        <taxon>Saurischia</taxon>
        <taxon>Theropoda</taxon>
        <taxon>Coelurosauria</taxon>
        <taxon>Aves</taxon>
        <taxon>Neognathae</taxon>
        <taxon>Galloanserae</taxon>
        <taxon>Anseriformes</taxon>
        <taxon>Anatidae</taxon>
        <taxon>Aythyinae</taxon>
        <taxon>Aythya</taxon>
    </lineage>
</organism>
<keyword evidence="5" id="KW-0966">Cell projection</keyword>
<dbReference type="Pfam" id="PF22544">
    <property type="entry name" value="HYDIN_VesB_CFA65-like_Ig"/>
    <property type="match status" value="1"/>
</dbReference>
<keyword evidence="9" id="KW-0282">Flagellum</keyword>
<dbReference type="Gene3D" id="2.60.40.10">
    <property type="entry name" value="Immunoglobulins"/>
    <property type="match status" value="8"/>
</dbReference>
<feature type="compositionally biased region" description="Basic and acidic residues" evidence="6">
    <location>
        <begin position="1535"/>
        <end position="1552"/>
    </location>
</feature>
<dbReference type="InterPro" id="IPR013783">
    <property type="entry name" value="Ig-like_fold"/>
</dbReference>
<evidence type="ECO:0000259" key="7">
    <source>
        <dbReference type="PROSITE" id="PS50021"/>
    </source>
</evidence>